<evidence type="ECO:0000313" key="4">
    <source>
        <dbReference type="EMBL" id="ERK73226.1"/>
    </source>
</evidence>
<feature type="compositionally biased region" description="Basic residues" evidence="1">
    <location>
        <begin position="138"/>
        <end position="158"/>
    </location>
</feature>
<keyword evidence="4" id="KW-0121">Carboxypeptidase</keyword>
<dbReference type="GO" id="GO:0006508">
    <property type="term" value="P:proteolysis"/>
    <property type="evidence" value="ECO:0007669"/>
    <property type="project" value="InterPro"/>
</dbReference>
<dbReference type="Pfam" id="PF02557">
    <property type="entry name" value="VanY"/>
    <property type="match status" value="1"/>
</dbReference>
<dbReference type="AlphaFoldDB" id="U2RWT0"/>
<dbReference type="PANTHER" id="PTHR34385">
    <property type="entry name" value="D-ALANYL-D-ALANINE CARBOXYPEPTIDASE"/>
    <property type="match status" value="1"/>
</dbReference>
<organism evidence="4 5">
    <name type="scientific">Leifsonia aquatica ATCC 14665</name>
    <dbReference type="NCBI Taxonomy" id="1358026"/>
    <lineage>
        <taxon>Bacteria</taxon>
        <taxon>Bacillati</taxon>
        <taxon>Actinomycetota</taxon>
        <taxon>Actinomycetes</taxon>
        <taxon>Micrococcales</taxon>
        <taxon>Microbacteriaceae</taxon>
        <taxon>Leifsonia</taxon>
    </lineage>
</organism>
<feature type="transmembrane region" description="Helical" evidence="2">
    <location>
        <begin position="257"/>
        <end position="282"/>
    </location>
</feature>
<dbReference type="PANTHER" id="PTHR34385:SF1">
    <property type="entry name" value="PEPTIDOGLYCAN L-ALANYL-D-GLUTAMATE ENDOPEPTIDASE CWLK"/>
    <property type="match status" value="1"/>
</dbReference>
<feature type="compositionally biased region" description="Basic residues" evidence="1">
    <location>
        <begin position="112"/>
        <end position="121"/>
    </location>
</feature>
<keyword evidence="4" id="KW-0645">Protease</keyword>
<sequence length="529" mass="58250">MARLPSQRSRTRSRRNAPPRRRSRCRWRRAGPRTGCNSTGPSSTPSRLAGNGRRRHPHAAGVRTVPVVRPFLASNRRHPTGRDRDPRPGDPAGTPAKHRQHLRRNVEFWNARRLRKPRRSDHSRPRGATPGHGCGRPRQQRHRPHRRRAQVGHLRHVPPRAPPSTQSLLRRSPDPGRARTSLRPGRAGRSQSRCRAAGAGLRKSASVTPRHARGLETRIAQARRGSRETFALLRSMWADYTHLRPLARRPYQERLTFAWSTVIGAILIAAVTVSLGAVYGIIAPAGTIDRGRGEPATAISPPETRPVPSIVPTPVQPGVYSLTDPSSPWFLVNKLRPIPGAATYEPSDLTTLPPDIPNPNGQTLRRAAAAAFVRLAAVAKAETGATLVAQSGYRSYKYQTNVYASYTKSDGGAANADTTSARPGYSEHQTGMAVDILDTQSGCGLEDDCFGRSSTGVWLAANAYRYGWVLRYPPNKSTVTGFAYEPWHFRWVGTALASQLRDSGKQTLEELFGLAPAPNYSDQPERTAR</sequence>
<dbReference type="PATRIC" id="fig|1358026.3.peg.359"/>
<gene>
    <name evidence="4" type="ORF">N136_00418</name>
</gene>
<keyword evidence="2" id="KW-1133">Transmembrane helix</keyword>
<proteinExistence type="predicted"/>
<dbReference type="HOGENOM" id="CLU_514618_0_0_11"/>
<evidence type="ECO:0000256" key="1">
    <source>
        <dbReference type="SAM" id="MobiDB-lite"/>
    </source>
</evidence>
<feature type="domain" description="D-alanyl-D-alanine carboxypeptidase-like core" evidence="3">
    <location>
        <begin position="363"/>
        <end position="493"/>
    </location>
</feature>
<dbReference type="Gene3D" id="3.30.1380.10">
    <property type="match status" value="1"/>
</dbReference>
<dbReference type="InterPro" id="IPR052179">
    <property type="entry name" value="DD-CPase-like"/>
</dbReference>
<dbReference type="SUPFAM" id="SSF55166">
    <property type="entry name" value="Hedgehog/DD-peptidase"/>
    <property type="match status" value="1"/>
</dbReference>
<evidence type="ECO:0000313" key="5">
    <source>
        <dbReference type="Proteomes" id="UP000016605"/>
    </source>
</evidence>
<accession>U2RWT0</accession>
<evidence type="ECO:0000256" key="2">
    <source>
        <dbReference type="SAM" id="Phobius"/>
    </source>
</evidence>
<reference evidence="4 5" key="1">
    <citation type="submission" date="2013-08" db="EMBL/GenBank/DDBJ databases">
        <authorList>
            <person name="Weinstock G."/>
            <person name="Sodergren E."/>
            <person name="Wylie T."/>
            <person name="Fulton L."/>
            <person name="Fulton R."/>
            <person name="Fronick C."/>
            <person name="O'Laughlin M."/>
            <person name="Godfrey J."/>
            <person name="Miner T."/>
            <person name="Herter B."/>
            <person name="Appelbaum E."/>
            <person name="Cordes M."/>
            <person name="Lek S."/>
            <person name="Wollam A."/>
            <person name="Pepin K.H."/>
            <person name="Palsikar V.B."/>
            <person name="Mitreva M."/>
            <person name="Wilson R.K."/>
        </authorList>
    </citation>
    <scope>NUCLEOTIDE SEQUENCE [LARGE SCALE GENOMIC DNA]</scope>
    <source>
        <strain evidence="4 5">ATCC 14665</strain>
    </source>
</reference>
<dbReference type="GO" id="GO:0004180">
    <property type="term" value="F:carboxypeptidase activity"/>
    <property type="evidence" value="ECO:0007669"/>
    <property type="project" value="UniProtKB-KW"/>
</dbReference>
<dbReference type="InterPro" id="IPR003709">
    <property type="entry name" value="VanY-like_core_dom"/>
</dbReference>
<keyword evidence="2" id="KW-0472">Membrane</keyword>
<dbReference type="Proteomes" id="UP000016605">
    <property type="component" value="Unassembled WGS sequence"/>
</dbReference>
<dbReference type="InterPro" id="IPR009045">
    <property type="entry name" value="Zn_M74/Hedgehog-like"/>
</dbReference>
<feature type="region of interest" description="Disordered" evidence="1">
    <location>
        <begin position="1"/>
        <end position="211"/>
    </location>
</feature>
<keyword evidence="2" id="KW-0812">Transmembrane</keyword>
<name>U2RWT0_LEIAQ</name>
<dbReference type="InterPro" id="IPR058193">
    <property type="entry name" value="VanY/YodJ_core_dom"/>
</dbReference>
<feature type="compositionally biased region" description="Basic residues" evidence="1">
    <location>
        <begin position="9"/>
        <end position="31"/>
    </location>
</feature>
<dbReference type="CDD" id="cd14852">
    <property type="entry name" value="LD-carboxypeptidase"/>
    <property type="match status" value="1"/>
</dbReference>
<keyword evidence="4" id="KW-0378">Hydrolase</keyword>
<evidence type="ECO:0000259" key="3">
    <source>
        <dbReference type="Pfam" id="PF02557"/>
    </source>
</evidence>
<dbReference type="EMBL" id="AWVQ01000037">
    <property type="protein sequence ID" value="ERK73226.1"/>
    <property type="molecule type" value="Genomic_DNA"/>
</dbReference>
<comment type="caution">
    <text evidence="4">The sequence shown here is derived from an EMBL/GenBank/DDBJ whole genome shotgun (WGS) entry which is preliminary data.</text>
</comment>
<protein>
    <submittedName>
        <fullName evidence="4">Serine-type D-Ala-D-Ala carboxypeptidase</fullName>
    </submittedName>
</protein>
<feature type="compositionally biased region" description="Polar residues" evidence="1">
    <location>
        <begin position="35"/>
        <end position="46"/>
    </location>
</feature>